<reference evidence="2" key="1">
    <citation type="submission" date="2016-11" db="UniProtKB">
        <authorList>
            <consortium name="WormBaseParasite"/>
        </authorList>
    </citation>
    <scope>IDENTIFICATION</scope>
    <source>
        <strain evidence="2">KR3021</strain>
    </source>
</reference>
<accession>A0AC35U3E5</accession>
<organism evidence="1 2">
    <name type="scientific">Rhabditophanes sp. KR3021</name>
    <dbReference type="NCBI Taxonomy" id="114890"/>
    <lineage>
        <taxon>Eukaryota</taxon>
        <taxon>Metazoa</taxon>
        <taxon>Ecdysozoa</taxon>
        <taxon>Nematoda</taxon>
        <taxon>Chromadorea</taxon>
        <taxon>Rhabditida</taxon>
        <taxon>Tylenchina</taxon>
        <taxon>Panagrolaimomorpha</taxon>
        <taxon>Strongyloidoidea</taxon>
        <taxon>Alloionematidae</taxon>
        <taxon>Rhabditophanes</taxon>
    </lineage>
</organism>
<evidence type="ECO:0000313" key="1">
    <source>
        <dbReference type="Proteomes" id="UP000095286"/>
    </source>
</evidence>
<proteinExistence type="predicted"/>
<sequence>MKKRGAPDKVDSSKNFPFRSHEQVSQSFATVATNEVERHEDKEQLEASYVVLKKILRHPIIPNKNELQVMWDNMKNTLKTSQVKIKLIFLIASDDEFSGHVINVLKQLRENKNKGIEYTHYCQFCGEGSFSNSHKLERTCIQIRKEAARHMSCSKINARNILLNSFLLLPLWIQLHKTVMCIWDVSRN</sequence>
<protein>
    <submittedName>
        <fullName evidence="2">DUF4780 domain-containing protein</fullName>
    </submittedName>
</protein>
<name>A0AC35U3E5_9BILA</name>
<evidence type="ECO:0000313" key="2">
    <source>
        <dbReference type="WBParaSite" id="RSKR_0000685300.1"/>
    </source>
</evidence>
<dbReference type="Proteomes" id="UP000095286">
    <property type="component" value="Unplaced"/>
</dbReference>
<dbReference type="WBParaSite" id="RSKR_0000685300.1">
    <property type="protein sequence ID" value="RSKR_0000685300.1"/>
    <property type="gene ID" value="RSKR_0000685300"/>
</dbReference>